<feature type="domain" description="U1-type" evidence="3">
    <location>
        <begin position="303"/>
        <end position="337"/>
    </location>
</feature>
<feature type="region of interest" description="Disordered" evidence="1">
    <location>
        <begin position="1"/>
        <end position="24"/>
    </location>
</feature>
<evidence type="ECO:0000256" key="1">
    <source>
        <dbReference type="SAM" id="MobiDB-lite"/>
    </source>
</evidence>
<dbReference type="SUPFAM" id="SSF57667">
    <property type="entry name" value="beta-beta-alpha zinc fingers"/>
    <property type="match status" value="2"/>
</dbReference>
<dbReference type="SMART" id="SM00451">
    <property type="entry name" value="ZnF_U1"/>
    <property type="match status" value="2"/>
</dbReference>
<dbReference type="Proteomes" id="UP000053555">
    <property type="component" value="Unassembled WGS sequence"/>
</dbReference>
<dbReference type="Gramene" id="XM_028356118.1">
    <property type="protein sequence ID" value="XP_028211919.1"/>
    <property type="gene ID" value="LOC114394517"/>
</dbReference>
<dbReference type="Pfam" id="PF12874">
    <property type="entry name" value="zf-met"/>
    <property type="match status" value="2"/>
</dbReference>
<evidence type="ECO:0000259" key="2">
    <source>
        <dbReference type="SMART" id="SM00355"/>
    </source>
</evidence>
<dbReference type="PANTHER" id="PTHR47487:SF8">
    <property type="entry name" value="OS08G0270900 PROTEIN"/>
    <property type="match status" value="1"/>
</dbReference>
<dbReference type="InterPro" id="IPR003604">
    <property type="entry name" value="Matrin/U1-like-C_Znf_C2H2"/>
</dbReference>
<sequence length="347" mass="39326">MEFKYRAVQDRRTPPPPPPPHPLSTGTYVFDSPLRGYEFSSGGYPSNVSAPRVFLTPVPVNVGEAFRRELEKKQILRELEKEEIRREILAREMAQRRELEEEVMREITVERVLGISFREQVSMSLNQNHRMNKPINNNIFGGSQPRLPPQIDIKQSNKDKVIILAGAKPDVDPYGAKRKAGKPPTIDDNHHSGFSVEKKPKREWSCGLCQITTTNEKGLNNHLEGKKHKAKASLRTKKIGLDARLDGQKLQRGITSTNIGILEPRKEDQVVQNSQGLGGLDNENEIATSKETGETNALTKRKKFKFYCAFCKVQTASEIIMQSHKNGKRHLAMIKKFSQNNVVANFY</sequence>
<feature type="compositionally biased region" description="Basic and acidic residues" evidence="1">
    <location>
        <begin position="1"/>
        <end position="13"/>
    </location>
</feature>
<reference evidence="4" key="1">
    <citation type="submission" date="2014-07" db="EMBL/GenBank/DDBJ databases">
        <title>Identification of a novel salt tolerance gene in wild soybean by whole-genome sequencing.</title>
        <authorList>
            <person name="Lam H.-M."/>
            <person name="Qi X."/>
            <person name="Li M.-W."/>
            <person name="Liu X."/>
            <person name="Xie M."/>
            <person name="Ni M."/>
            <person name="Xu X."/>
        </authorList>
    </citation>
    <scope>NUCLEOTIDE SEQUENCE [LARGE SCALE GENOMIC DNA]</scope>
    <source>
        <tissue evidence="4">Root</tissue>
    </source>
</reference>
<feature type="domain" description="U1-type" evidence="3">
    <location>
        <begin position="201"/>
        <end position="235"/>
    </location>
</feature>
<evidence type="ECO:0000259" key="3">
    <source>
        <dbReference type="SMART" id="SM00451"/>
    </source>
</evidence>
<accession>A0A0B2SEZ1</accession>
<feature type="compositionally biased region" description="Basic and acidic residues" evidence="1">
    <location>
        <begin position="185"/>
        <end position="198"/>
    </location>
</feature>
<dbReference type="PANTHER" id="PTHR47487">
    <property type="entry name" value="OS06G0651300 PROTEIN-RELATED"/>
    <property type="match status" value="1"/>
</dbReference>
<organism evidence="4">
    <name type="scientific">Glycine soja</name>
    <name type="common">Wild soybean</name>
    <dbReference type="NCBI Taxonomy" id="3848"/>
    <lineage>
        <taxon>Eukaryota</taxon>
        <taxon>Viridiplantae</taxon>
        <taxon>Streptophyta</taxon>
        <taxon>Embryophyta</taxon>
        <taxon>Tracheophyta</taxon>
        <taxon>Spermatophyta</taxon>
        <taxon>Magnoliopsida</taxon>
        <taxon>eudicotyledons</taxon>
        <taxon>Gunneridae</taxon>
        <taxon>Pentapetalae</taxon>
        <taxon>rosids</taxon>
        <taxon>fabids</taxon>
        <taxon>Fabales</taxon>
        <taxon>Fabaceae</taxon>
        <taxon>Papilionoideae</taxon>
        <taxon>50 kb inversion clade</taxon>
        <taxon>NPAAA clade</taxon>
        <taxon>indigoferoid/millettioid clade</taxon>
        <taxon>Phaseoleae</taxon>
        <taxon>Glycine</taxon>
        <taxon>Glycine subgen. Soja</taxon>
    </lineage>
</organism>
<dbReference type="GO" id="GO:0008270">
    <property type="term" value="F:zinc ion binding"/>
    <property type="evidence" value="ECO:0007669"/>
    <property type="project" value="InterPro"/>
</dbReference>
<dbReference type="Gene3D" id="3.30.160.60">
    <property type="entry name" value="Classic Zinc Finger"/>
    <property type="match status" value="2"/>
</dbReference>
<feature type="domain" description="C2H2-type" evidence="2">
    <location>
        <begin position="306"/>
        <end position="330"/>
    </location>
</feature>
<feature type="domain" description="C2H2-type" evidence="2">
    <location>
        <begin position="204"/>
        <end position="228"/>
    </location>
</feature>
<dbReference type="InterPro" id="IPR013087">
    <property type="entry name" value="Znf_C2H2_type"/>
</dbReference>
<protein>
    <submittedName>
        <fullName evidence="4">Zinc finger protein 385D</fullName>
    </submittedName>
</protein>
<gene>
    <name evidence="4" type="ORF">glysoja_037008</name>
</gene>
<proteinExistence type="predicted"/>
<dbReference type="SMART" id="SM00355">
    <property type="entry name" value="ZnF_C2H2"/>
    <property type="match status" value="2"/>
</dbReference>
<dbReference type="EMBL" id="KN644090">
    <property type="protein sequence ID" value="KHN42834.1"/>
    <property type="molecule type" value="Genomic_DNA"/>
</dbReference>
<dbReference type="InterPro" id="IPR036236">
    <property type="entry name" value="Znf_C2H2_sf"/>
</dbReference>
<dbReference type="GO" id="GO:0003676">
    <property type="term" value="F:nucleic acid binding"/>
    <property type="evidence" value="ECO:0007669"/>
    <property type="project" value="InterPro"/>
</dbReference>
<evidence type="ECO:0000313" key="4">
    <source>
        <dbReference type="EMBL" id="KHN42834.1"/>
    </source>
</evidence>
<feature type="region of interest" description="Disordered" evidence="1">
    <location>
        <begin position="173"/>
        <end position="198"/>
    </location>
</feature>
<name>A0A0B2SEZ1_GLYSO</name>
<dbReference type="AlphaFoldDB" id="A0A0B2SEZ1"/>